<sequence length="471" mass="51968">MADENPNPGPQGPQDPDPPPSPQPGPPNKKQKAFNAAFNKIKQRKKEKKQRKKRKGAFKVSTSEELLGIAKYFSRHNHPDLQFETVVLQGLAGSEDWRSLVSDGFDDEVVAQNFGGEDKGDFVGQCMAAFQSLIEKKPMFAEFLDHCAAQEKIEGFDSVISELNHVVRQVLYDNNHTLKEHLHKLLSPNPYTDVNDVQDLHPTFKADRDVSNDLICSYLLSRDDMLAYRDGDQTLRDEILAKYRADEWALDDDDLPAFLYDVKVATNPPPAPEPVAPQGNNSEPVVNPNTLICWRDIGLYRGPLAIRSGQCILTSPGSAGQLPKSFAQAKQKNPDNTKKMGITSVSAELICRICMALQFSLSSCQTWTETIGDFSFYNFYEAILAHLTEDKDFLDEVIAFWNKEIYGDPKGRIDKPKVARKARPESDGSVLRCEREAVRAVKAAEEARQAAAAAAAIEGAAATGGGGEGSG</sequence>
<comment type="caution">
    <text evidence="2">The sequence shown here is derived from an EMBL/GenBank/DDBJ whole genome shotgun (WGS) entry which is preliminary data.</text>
</comment>
<evidence type="ECO:0000313" key="3">
    <source>
        <dbReference type="Proteomes" id="UP001465976"/>
    </source>
</evidence>
<feature type="compositionally biased region" description="Basic residues" evidence="1">
    <location>
        <begin position="41"/>
        <end position="57"/>
    </location>
</feature>
<feature type="region of interest" description="Disordered" evidence="1">
    <location>
        <begin position="1"/>
        <end position="59"/>
    </location>
</feature>
<organism evidence="2 3">
    <name type="scientific">Marasmius crinis-equi</name>
    <dbReference type="NCBI Taxonomy" id="585013"/>
    <lineage>
        <taxon>Eukaryota</taxon>
        <taxon>Fungi</taxon>
        <taxon>Dikarya</taxon>
        <taxon>Basidiomycota</taxon>
        <taxon>Agaricomycotina</taxon>
        <taxon>Agaricomycetes</taxon>
        <taxon>Agaricomycetidae</taxon>
        <taxon>Agaricales</taxon>
        <taxon>Marasmiineae</taxon>
        <taxon>Marasmiaceae</taxon>
        <taxon>Marasmius</taxon>
    </lineage>
</organism>
<feature type="compositionally biased region" description="Pro residues" evidence="1">
    <location>
        <begin position="7"/>
        <end position="27"/>
    </location>
</feature>
<proteinExistence type="predicted"/>
<keyword evidence="3" id="KW-1185">Reference proteome</keyword>
<accession>A0ABR3EV09</accession>
<gene>
    <name evidence="2" type="ORF">V5O48_015264</name>
</gene>
<evidence type="ECO:0000256" key="1">
    <source>
        <dbReference type="SAM" id="MobiDB-lite"/>
    </source>
</evidence>
<reference evidence="2 3" key="1">
    <citation type="submission" date="2024-02" db="EMBL/GenBank/DDBJ databases">
        <title>A draft genome for the cacao thread blight pathogen Marasmius crinis-equi.</title>
        <authorList>
            <person name="Cohen S.P."/>
            <person name="Baruah I.K."/>
            <person name="Amoako-Attah I."/>
            <person name="Bukari Y."/>
            <person name="Meinhardt L.W."/>
            <person name="Bailey B.A."/>
        </authorList>
    </citation>
    <scope>NUCLEOTIDE SEQUENCE [LARGE SCALE GENOMIC DNA]</scope>
    <source>
        <strain evidence="2 3">GH-76</strain>
    </source>
</reference>
<protein>
    <submittedName>
        <fullName evidence="2">Uncharacterized protein</fullName>
    </submittedName>
</protein>
<dbReference type="InterPro" id="IPR046521">
    <property type="entry name" value="DUF6698"/>
</dbReference>
<dbReference type="Proteomes" id="UP001465976">
    <property type="component" value="Unassembled WGS sequence"/>
</dbReference>
<evidence type="ECO:0000313" key="2">
    <source>
        <dbReference type="EMBL" id="KAL0566738.1"/>
    </source>
</evidence>
<dbReference type="EMBL" id="JBAHYK010001793">
    <property type="protein sequence ID" value="KAL0566738.1"/>
    <property type="molecule type" value="Genomic_DNA"/>
</dbReference>
<name>A0ABR3EV09_9AGAR</name>
<dbReference type="Pfam" id="PF20414">
    <property type="entry name" value="DUF6698"/>
    <property type="match status" value="1"/>
</dbReference>